<keyword evidence="4" id="KW-0732">Signal</keyword>
<evidence type="ECO:0000256" key="4">
    <source>
        <dbReference type="ARBA" id="ARBA00022729"/>
    </source>
</evidence>
<proteinExistence type="inferred from homology"/>
<protein>
    <submittedName>
        <fullName evidence="6">Pectate lyase 18-like</fullName>
    </submittedName>
</protein>
<organism evidence="6 7">
    <name type="scientific">Trifolium medium</name>
    <dbReference type="NCBI Taxonomy" id="97028"/>
    <lineage>
        <taxon>Eukaryota</taxon>
        <taxon>Viridiplantae</taxon>
        <taxon>Streptophyta</taxon>
        <taxon>Embryophyta</taxon>
        <taxon>Tracheophyta</taxon>
        <taxon>Spermatophyta</taxon>
        <taxon>Magnoliopsida</taxon>
        <taxon>eudicotyledons</taxon>
        <taxon>Gunneridae</taxon>
        <taxon>Pentapetalae</taxon>
        <taxon>rosids</taxon>
        <taxon>fabids</taxon>
        <taxon>Fabales</taxon>
        <taxon>Fabaceae</taxon>
        <taxon>Papilionoideae</taxon>
        <taxon>50 kb inversion clade</taxon>
        <taxon>NPAAA clade</taxon>
        <taxon>Hologalegina</taxon>
        <taxon>IRL clade</taxon>
        <taxon>Trifolieae</taxon>
        <taxon>Trifolium</taxon>
    </lineage>
</organism>
<dbReference type="Proteomes" id="UP000265520">
    <property type="component" value="Unassembled WGS sequence"/>
</dbReference>
<dbReference type="PRINTS" id="PR00807">
    <property type="entry name" value="AMBALLERGEN"/>
</dbReference>
<dbReference type="Gene3D" id="2.160.20.10">
    <property type="entry name" value="Single-stranded right-handed beta-helix, Pectin lyase-like"/>
    <property type="match status" value="1"/>
</dbReference>
<dbReference type="InterPro" id="IPR045032">
    <property type="entry name" value="PEL"/>
</dbReference>
<dbReference type="InterPro" id="IPR011050">
    <property type="entry name" value="Pectin_lyase_fold/virulence"/>
</dbReference>
<keyword evidence="3" id="KW-0964">Secreted</keyword>
<keyword evidence="7" id="KW-1185">Reference proteome</keyword>
<comment type="caution">
    <text evidence="6">The sequence shown here is derived from an EMBL/GenBank/DDBJ whole genome shotgun (WGS) entry which is preliminary data.</text>
</comment>
<evidence type="ECO:0000313" key="7">
    <source>
        <dbReference type="Proteomes" id="UP000265520"/>
    </source>
</evidence>
<reference evidence="6 7" key="1">
    <citation type="journal article" date="2018" name="Front. Plant Sci.">
        <title>Red Clover (Trifolium pratense) and Zigzag Clover (T. medium) - A Picture of Genomic Similarities and Differences.</title>
        <authorList>
            <person name="Dluhosova J."/>
            <person name="Istvanek J."/>
            <person name="Nedelnik J."/>
            <person name="Repkova J."/>
        </authorList>
    </citation>
    <scope>NUCLEOTIDE SEQUENCE [LARGE SCALE GENOMIC DNA]</scope>
    <source>
        <strain evidence="7">cv. 10/8</strain>
        <tissue evidence="6">Leaf</tissue>
    </source>
</reference>
<feature type="transmembrane region" description="Helical" evidence="5">
    <location>
        <begin position="87"/>
        <end position="112"/>
    </location>
</feature>
<dbReference type="InterPro" id="IPR018082">
    <property type="entry name" value="AmbAllergen"/>
</dbReference>
<keyword evidence="3" id="KW-0134">Cell wall</keyword>
<evidence type="ECO:0000256" key="3">
    <source>
        <dbReference type="ARBA" id="ARBA00022512"/>
    </source>
</evidence>
<accession>A0A392QSA3</accession>
<evidence type="ECO:0000313" key="6">
    <source>
        <dbReference type="EMBL" id="MCI26500.1"/>
    </source>
</evidence>
<keyword evidence="5" id="KW-0472">Membrane</keyword>
<comment type="subcellular location">
    <subcellularLocation>
        <location evidence="1">Secreted</location>
        <location evidence="1">Cell wall</location>
    </subcellularLocation>
</comment>
<dbReference type="PANTHER" id="PTHR31683:SF187">
    <property type="entry name" value="PECTATE LYASE 18-RELATED"/>
    <property type="match status" value="1"/>
</dbReference>
<dbReference type="InterPro" id="IPR012334">
    <property type="entry name" value="Pectin_lyas_fold"/>
</dbReference>
<keyword evidence="6" id="KW-0456">Lyase</keyword>
<dbReference type="AlphaFoldDB" id="A0A392QSA3"/>
<keyword evidence="5" id="KW-0812">Transmembrane</keyword>
<dbReference type="GO" id="GO:0030570">
    <property type="term" value="F:pectate lyase activity"/>
    <property type="evidence" value="ECO:0007669"/>
    <property type="project" value="InterPro"/>
</dbReference>
<dbReference type="SUPFAM" id="SSF51126">
    <property type="entry name" value="Pectin lyase-like"/>
    <property type="match status" value="1"/>
</dbReference>
<sequence length="115" mass="12532">GKNAIGGRNGKIYIVNDANDDNPVNPKPGTLRHAVIQVEPLWIIFARDMVIKLKEELIMNSFKTIDGRGASVHIAGGTPRDISGGGLYRTVMVCPFLVEVMFGLIIVLCLIVKMV</sequence>
<evidence type="ECO:0000256" key="1">
    <source>
        <dbReference type="ARBA" id="ARBA00004191"/>
    </source>
</evidence>
<comment type="similarity">
    <text evidence="2">Belongs to the polysaccharide lyase 1 family.</text>
</comment>
<evidence type="ECO:0000256" key="2">
    <source>
        <dbReference type="ARBA" id="ARBA00010980"/>
    </source>
</evidence>
<keyword evidence="5" id="KW-1133">Transmembrane helix</keyword>
<dbReference type="PANTHER" id="PTHR31683">
    <property type="entry name" value="PECTATE LYASE 18-RELATED"/>
    <property type="match status" value="1"/>
</dbReference>
<evidence type="ECO:0000256" key="5">
    <source>
        <dbReference type="SAM" id="Phobius"/>
    </source>
</evidence>
<dbReference type="EMBL" id="LXQA010153667">
    <property type="protein sequence ID" value="MCI26500.1"/>
    <property type="molecule type" value="Genomic_DNA"/>
</dbReference>
<feature type="non-terminal residue" evidence="6">
    <location>
        <position position="1"/>
    </location>
</feature>
<name>A0A392QSA3_9FABA</name>